<evidence type="ECO:0000313" key="2">
    <source>
        <dbReference type="Proteomes" id="UP000266497"/>
    </source>
</evidence>
<sequence length="191" mass="22633">MTRIGYIVTELPEQRIEEDEQRIQKENCDFIYRERYNVEGKNKELKKLMDNLNDRDEVIFLSMANAFKGVRQLCLFLNISKIKNLRVIFLRDRIDSYGEKYESSTENLLHAISTLTEDSYAIRKIRKLSEKRERSRSQARQLRNEKCVELYKAGVPTDEIKKQVGFRSKSSVFRILRASGVKTDRRRDGEE</sequence>
<dbReference type="RefSeq" id="WP_117893659.1">
    <property type="nucleotide sequence ID" value="NZ_QRUD01000062.1"/>
</dbReference>
<comment type="caution">
    <text evidence="1">The sequence shown here is derived from an EMBL/GenBank/DDBJ whole genome shotgun (WGS) entry which is preliminary data.</text>
</comment>
<organism evidence="1 2">
    <name type="scientific">Phocaeicola vulgatus</name>
    <name type="common">Bacteroides vulgatus</name>
    <dbReference type="NCBI Taxonomy" id="821"/>
    <lineage>
        <taxon>Bacteria</taxon>
        <taxon>Pseudomonadati</taxon>
        <taxon>Bacteroidota</taxon>
        <taxon>Bacteroidia</taxon>
        <taxon>Bacteroidales</taxon>
        <taxon>Bacteroidaceae</taxon>
        <taxon>Phocaeicola</taxon>
    </lineage>
</organism>
<dbReference type="GO" id="GO:0000150">
    <property type="term" value="F:DNA strand exchange activity"/>
    <property type="evidence" value="ECO:0007669"/>
    <property type="project" value="InterPro"/>
</dbReference>
<dbReference type="AlphaFoldDB" id="A0A395UMK8"/>
<dbReference type="InterPro" id="IPR036162">
    <property type="entry name" value="Resolvase-like_N_sf"/>
</dbReference>
<dbReference type="Gene3D" id="1.10.10.60">
    <property type="entry name" value="Homeodomain-like"/>
    <property type="match status" value="1"/>
</dbReference>
<protein>
    <recommendedName>
        <fullName evidence="3">Recombinase family protein</fullName>
    </recommendedName>
</protein>
<name>A0A395UMK8_PHOVU</name>
<dbReference type="EMBL" id="QRUD01000062">
    <property type="protein sequence ID" value="RGR34569.1"/>
    <property type="molecule type" value="Genomic_DNA"/>
</dbReference>
<dbReference type="SUPFAM" id="SSF53041">
    <property type="entry name" value="Resolvase-like"/>
    <property type="match status" value="1"/>
</dbReference>
<proteinExistence type="predicted"/>
<dbReference type="Proteomes" id="UP000266497">
    <property type="component" value="Unassembled WGS sequence"/>
</dbReference>
<reference evidence="1 2" key="1">
    <citation type="submission" date="2018-08" db="EMBL/GenBank/DDBJ databases">
        <title>A genome reference for cultivated species of the human gut microbiota.</title>
        <authorList>
            <person name="Zou Y."/>
            <person name="Xue W."/>
            <person name="Luo G."/>
        </authorList>
    </citation>
    <scope>NUCLEOTIDE SEQUENCE [LARGE SCALE GENOMIC DNA]</scope>
    <source>
        <strain evidence="1 2">AF25-30LB</strain>
    </source>
</reference>
<accession>A0A395UMK8</accession>
<dbReference type="GO" id="GO:0003677">
    <property type="term" value="F:DNA binding"/>
    <property type="evidence" value="ECO:0007669"/>
    <property type="project" value="InterPro"/>
</dbReference>
<gene>
    <name evidence="1" type="ORF">DWY53_18065</name>
</gene>
<evidence type="ECO:0008006" key="3">
    <source>
        <dbReference type="Google" id="ProtNLM"/>
    </source>
</evidence>
<evidence type="ECO:0000313" key="1">
    <source>
        <dbReference type="EMBL" id="RGR34569.1"/>
    </source>
</evidence>